<evidence type="ECO:0000313" key="2">
    <source>
        <dbReference type="Proteomes" id="UP001597389"/>
    </source>
</evidence>
<accession>A0ABW4ZBM2</accession>
<dbReference type="Gene3D" id="3.90.550.10">
    <property type="entry name" value="Spore Coat Polysaccharide Biosynthesis Protein SpsA, Chain A"/>
    <property type="match status" value="1"/>
</dbReference>
<comment type="caution">
    <text evidence="1">The sequence shown here is derived from an EMBL/GenBank/DDBJ whole genome shotgun (WGS) entry which is preliminary data.</text>
</comment>
<organism evidence="1 2">
    <name type="scientific">Rubritalea tangerina</name>
    <dbReference type="NCBI Taxonomy" id="430798"/>
    <lineage>
        <taxon>Bacteria</taxon>
        <taxon>Pseudomonadati</taxon>
        <taxon>Verrucomicrobiota</taxon>
        <taxon>Verrucomicrobiia</taxon>
        <taxon>Verrucomicrobiales</taxon>
        <taxon>Rubritaleaceae</taxon>
        <taxon>Rubritalea</taxon>
    </lineage>
</organism>
<dbReference type="InterPro" id="IPR018641">
    <property type="entry name" value="Trfase_1_rSAM/seldom-assoc"/>
</dbReference>
<dbReference type="RefSeq" id="WP_377088508.1">
    <property type="nucleotide sequence ID" value="NZ_JBHSJL010000014.1"/>
</dbReference>
<dbReference type="PANTHER" id="PTHR36529:SF1">
    <property type="entry name" value="GLYCOSYLTRANSFERASE"/>
    <property type="match status" value="1"/>
</dbReference>
<dbReference type="Pfam" id="PF09837">
    <property type="entry name" value="DUF2064"/>
    <property type="match status" value="1"/>
</dbReference>
<sequence>MNALLIFLKEPIAGNVKTRLAASIGDTEAVRRYRAMVAVLLEQLEGLQNTHVRFCYAPDDASDAIPFWILPQLRGDVIKRSHDFLFTPDKHAPSFTIDFSPQGPGNLGERLERASAKAFADGFQKVALIGSDCIHCGSRWINAAFLQTKPQHCAIGPSPDGGYYLLATHQHHPELFSNITWSSSSTRSETEQAAMNTGLTVVPLPPLTDIDDEASWDQAIESAIGGKLKAALKKEP</sequence>
<keyword evidence="2" id="KW-1185">Reference proteome</keyword>
<dbReference type="InterPro" id="IPR029044">
    <property type="entry name" value="Nucleotide-diphossugar_trans"/>
</dbReference>
<dbReference type="EMBL" id="JBHUJB010000040">
    <property type="protein sequence ID" value="MFD2159246.1"/>
    <property type="molecule type" value="Genomic_DNA"/>
</dbReference>
<dbReference type="Proteomes" id="UP001597389">
    <property type="component" value="Unassembled WGS sequence"/>
</dbReference>
<protein>
    <submittedName>
        <fullName evidence="1">DUF2064 domain-containing protein</fullName>
    </submittedName>
</protein>
<dbReference type="PANTHER" id="PTHR36529">
    <property type="entry name" value="SLL1095 PROTEIN"/>
    <property type="match status" value="1"/>
</dbReference>
<evidence type="ECO:0000313" key="1">
    <source>
        <dbReference type="EMBL" id="MFD2159246.1"/>
    </source>
</evidence>
<gene>
    <name evidence="1" type="ORF">ACFSW8_10085</name>
</gene>
<dbReference type="SUPFAM" id="SSF53448">
    <property type="entry name" value="Nucleotide-diphospho-sugar transferases"/>
    <property type="match status" value="1"/>
</dbReference>
<proteinExistence type="predicted"/>
<name>A0ABW4ZBM2_9BACT</name>
<reference evidence="2" key="1">
    <citation type="journal article" date="2019" name="Int. J. Syst. Evol. Microbiol.">
        <title>The Global Catalogue of Microorganisms (GCM) 10K type strain sequencing project: providing services to taxonomists for standard genome sequencing and annotation.</title>
        <authorList>
            <consortium name="The Broad Institute Genomics Platform"/>
            <consortium name="The Broad Institute Genome Sequencing Center for Infectious Disease"/>
            <person name="Wu L."/>
            <person name="Ma J."/>
        </authorList>
    </citation>
    <scope>NUCLEOTIDE SEQUENCE [LARGE SCALE GENOMIC DNA]</scope>
    <source>
        <strain evidence="2">CCUG 57942</strain>
    </source>
</reference>